<evidence type="ECO:0000313" key="1">
    <source>
        <dbReference type="EMBL" id="CAB4266194.1"/>
    </source>
</evidence>
<dbReference type="AlphaFoldDB" id="A0A6J5TRU0"/>
<accession>A0A6J5TRU0</accession>
<dbReference type="Proteomes" id="UP000507222">
    <property type="component" value="Unassembled WGS sequence"/>
</dbReference>
<evidence type="ECO:0000313" key="2">
    <source>
        <dbReference type="Proteomes" id="UP000507222"/>
    </source>
</evidence>
<organism evidence="1 2">
    <name type="scientific">Prunus armeniaca</name>
    <name type="common">Apricot</name>
    <name type="synonym">Armeniaca vulgaris</name>
    <dbReference type="NCBI Taxonomy" id="36596"/>
    <lineage>
        <taxon>Eukaryota</taxon>
        <taxon>Viridiplantae</taxon>
        <taxon>Streptophyta</taxon>
        <taxon>Embryophyta</taxon>
        <taxon>Tracheophyta</taxon>
        <taxon>Spermatophyta</taxon>
        <taxon>Magnoliopsida</taxon>
        <taxon>eudicotyledons</taxon>
        <taxon>Gunneridae</taxon>
        <taxon>Pentapetalae</taxon>
        <taxon>rosids</taxon>
        <taxon>fabids</taxon>
        <taxon>Rosales</taxon>
        <taxon>Rosaceae</taxon>
        <taxon>Amygdaloideae</taxon>
        <taxon>Amygdaleae</taxon>
        <taxon>Prunus</taxon>
    </lineage>
</organism>
<gene>
    <name evidence="1" type="ORF">CURHAP_LOCUS8443</name>
</gene>
<proteinExistence type="predicted"/>
<dbReference type="EMBL" id="CAEKDK010000001">
    <property type="protein sequence ID" value="CAB4266194.1"/>
    <property type="molecule type" value="Genomic_DNA"/>
</dbReference>
<protein>
    <submittedName>
        <fullName evidence="1">Uncharacterized protein</fullName>
    </submittedName>
</protein>
<sequence length="212" mass="23632">MLGEVLLANSSSLTSYKDQSVSLKCSNNQFRNEKKPLICERETLQCQDSKVFGFPGKNEKRDKELITPCSAKSSSAQNAQVGSSLLGKDKRVIQQGDAEFLSNKNKSAISIPVLFGDKETKGSEFLVQVSILMILVRSLQWAEGGHEVDEESEEDDTEFLDSVYEQVTYAEEVEVDDTMGVDDYIPHKIGDLTIFLTDGLFKSTHINVKDHE</sequence>
<name>A0A6J5TRU0_PRUAR</name>
<reference evidence="1 2" key="1">
    <citation type="submission" date="2020-05" db="EMBL/GenBank/DDBJ databases">
        <authorList>
            <person name="Campoy J."/>
            <person name="Schneeberger K."/>
            <person name="Spophaly S."/>
        </authorList>
    </citation>
    <scope>NUCLEOTIDE SEQUENCE [LARGE SCALE GENOMIC DNA]</scope>
    <source>
        <strain evidence="1">PruArmRojPasFocal</strain>
    </source>
</reference>